<accession>A0A812WY63</accession>
<feature type="region of interest" description="Disordered" evidence="1">
    <location>
        <begin position="320"/>
        <end position="557"/>
    </location>
</feature>
<evidence type="ECO:0000313" key="2">
    <source>
        <dbReference type="EMBL" id="CAE7703514.1"/>
    </source>
</evidence>
<feature type="region of interest" description="Disordered" evidence="1">
    <location>
        <begin position="867"/>
        <end position="893"/>
    </location>
</feature>
<name>A0A812WY63_9DINO</name>
<dbReference type="EMBL" id="CAJNJA010035164">
    <property type="protein sequence ID" value="CAE7703514.1"/>
    <property type="molecule type" value="Genomic_DNA"/>
</dbReference>
<feature type="compositionally biased region" description="Acidic residues" evidence="1">
    <location>
        <begin position="187"/>
        <end position="203"/>
    </location>
</feature>
<sequence>MSGASASSLDPADAAPASSSSLGSADATGALDLTGLAATWDGVPAIRQRLRGGEPLFSQVSERNLDIRTPSAYVAVLKPILEIMRENNKKLPSIDGLREEVKHVYQLNQREIVSSDVDHVAWNLRKYAGFVKMKCRKQQPSNDTGFQELCLDLDPDLQEVVTEINERMIRFNKTWDEDDVGMDEDAYETEAAEDEQGAPEEEAARESGPGEDAPPGGSDVVDLTAADDVKEEPATAPSQPELPREYHKMVEVSNKLAEAKELKAKKLALETGAPLAENVKRCKTSSGVPAGYEEVAKEGVTSLHPYDYSIVNAEHKILMKTDQAEGKRGRKAPTKNVADDRKAGHKADAGDDEATASAEKRGRAPGKRRRILKAKRKNTKTRKDLSDSPASKSSKKDDQASPASTTKAKGKAKRSTDDHASPASTTKAKGKAKPTTDDHASPASTTKKSKAAKAEPETESATKKRKAEPATDDRASSSPASKSSAPAEDTVAAGGKPKPKAKAKSRAKDSEPKSSNKGKGKAKAASEGDGAPAKTPKPKGKAKAKAGSLRPAVSKDKEANADIDEYMMDRFHAYGRQCYSQENGFDLETRKRLRSCLSSFENTNLIIYWTRPAVALKFKKHERNKDFFYNAFPCPENVCYRIHMLVSIQVGIEMAEYLDHLLDLEPLEKMEGFAEKGVAVLLEDPEVTAHYEMVLLHGRKAMEDLLEDSEIEEFVACLLLVIFSVKNLDQDFEFLEFFAGRANLTYSMRRSNRKSGRFDILYNSRFHKGGKLRTVVLMYLVTVVGGIWLLEQPGGSCLEFYPCFRDLLSAHWNVSGALAAVRVRWWMAHYAGRLRRKEWSSKHGKKQPQTVKRGGVPSAVETFRSMQYNQHVQPPMPKDLDDPYPRGNADEQDNLNDCEIISSLQSMLGPALIAAKAEPDQDLQGQVPVPETSTCKDAQLRGRPVATPVRTQCVKGELPETTRTASGAQATEASNVQATEDAEASSGDPVRKRALDDTQSAENPAAAKRLKTRRYTRQAHWNKGTKAKDELAELLKSCNFVRDEFIATVERIVVKKEKITVKLDQGWSNLYDGVLEYWVTVRERGERKETLTREERQQQKEKAFYGAAVELPDQSFKGVGQMEDRLNRDAAHAEQSKEADQYAQELETLKKFSDSINMKLKKLADQKIKVDVPRQVSCGLAEVYARCQALDCIHFQLPAGSGSAGNVLAHASSTIEQLFRESAPMVFKIGWTHDAAWRWCNTLYGYLHDPHDKWQAMVVLYLARNPDAPAMLEAALIDKFQSRPGCRNVNRGGDGIKLDTSGWLFQAEGKVM</sequence>
<feature type="compositionally biased region" description="Basic residues" evidence="1">
    <location>
        <begin position="363"/>
        <end position="380"/>
    </location>
</feature>
<feature type="compositionally biased region" description="Low complexity" evidence="1">
    <location>
        <begin position="476"/>
        <end position="496"/>
    </location>
</feature>
<feature type="region of interest" description="Disordered" evidence="1">
    <location>
        <begin position="229"/>
        <end position="248"/>
    </location>
</feature>
<evidence type="ECO:0000313" key="3">
    <source>
        <dbReference type="Proteomes" id="UP000601435"/>
    </source>
</evidence>
<evidence type="ECO:0000256" key="1">
    <source>
        <dbReference type="SAM" id="MobiDB-lite"/>
    </source>
</evidence>
<protein>
    <submittedName>
        <fullName evidence="2">Uncharacterized protein</fullName>
    </submittedName>
</protein>
<reference evidence="2" key="1">
    <citation type="submission" date="2021-02" db="EMBL/GenBank/DDBJ databases">
        <authorList>
            <person name="Dougan E. K."/>
            <person name="Rhodes N."/>
            <person name="Thang M."/>
            <person name="Chan C."/>
        </authorList>
    </citation>
    <scope>NUCLEOTIDE SEQUENCE</scope>
</reference>
<dbReference type="Proteomes" id="UP000601435">
    <property type="component" value="Unassembled WGS sequence"/>
</dbReference>
<feature type="compositionally biased region" description="Basic and acidic residues" evidence="1">
    <location>
        <begin position="452"/>
        <end position="475"/>
    </location>
</feature>
<organism evidence="2 3">
    <name type="scientific">Symbiodinium necroappetens</name>
    <dbReference type="NCBI Taxonomy" id="1628268"/>
    <lineage>
        <taxon>Eukaryota</taxon>
        <taxon>Sar</taxon>
        <taxon>Alveolata</taxon>
        <taxon>Dinophyceae</taxon>
        <taxon>Suessiales</taxon>
        <taxon>Symbiodiniaceae</taxon>
        <taxon>Symbiodinium</taxon>
    </lineage>
</organism>
<feature type="compositionally biased region" description="Basic and acidic residues" evidence="1">
    <location>
        <begin position="337"/>
        <end position="349"/>
    </location>
</feature>
<feature type="compositionally biased region" description="Polar residues" evidence="1">
    <location>
        <begin position="961"/>
        <end position="978"/>
    </location>
</feature>
<keyword evidence="3" id="KW-1185">Reference proteome</keyword>
<gene>
    <name evidence="2" type="ORF">SNEC2469_LOCUS20268</name>
</gene>
<feature type="compositionally biased region" description="Low complexity" evidence="1">
    <location>
        <begin position="523"/>
        <end position="534"/>
    </location>
</feature>
<feature type="region of interest" description="Disordered" evidence="1">
    <location>
        <begin position="187"/>
        <end position="221"/>
    </location>
</feature>
<feature type="compositionally biased region" description="Basic residues" evidence="1">
    <location>
        <begin position="1008"/>
        <end position="1017"/>
    </location>
</feature>
<feature type="region of interest" description="Disordered" evidence="1">
    <location>
        <begin position="1"/>
        <end position="24"/>
    </location>
</feature>
<comment type="caution">
    <text evidence="2">The sequence shown here is derived from an EMBL/GenBank/DDBJ whole genome shotgun (WGS) entry which is preliminary data.</text>
</comment>
<proteinExistence type="predicted"/>
<feature type="region of interest" description="Disordered" evidence="1">
    <location>
        <begin position="954"/>
        <end position="1021"/>
    </location>
</feature>
<dbReference type="OrthoDB" id="433783at2759"/>